<dbReference type="PANTHER" id="PTHR12110">
    <property type="entry name" value="HYDROXYPYRUVATE ISOMERASE"/>
    <property type="match status" value="1"/>
</dbReference>
<dbReference type="GO" id="GO:0016853">
    <property type="term" value="F:isomerase activity"/>
    <property type="evidence" value="ECO:0007669"/>
    <property type="project" value="UniProtKB-KW"/>
</dbReference>
<gene>
    <name evidence="2" type="ORF">H9787_02790</name>
</gene>
<feature type="domain" description="Xylose isomerase-like TIM barrel" evidence="1">
    <location>
        <begin position="20"/>
        <end position="306"/>
    </location>
</feature>
<accession>A0A9D2LHH3</accession>
<dbReference type="PANTHER" id="PTHR12110:SF21">
    <property type="entry name" value="XYLOSE ISOMERASE-LIKE TIM BARREL DOMAIN-CONTAINING PROTEIN"/>
    <property type="match status" value="1"/>
</dbReference>
<evidence type="ECO:0000259" key="1">
    <source>
        <dbReference type="Pfam" id="PF01261"/>
    </source>
</evidence>
<reference evidence="2" key="1">
    <citation type="journal article" date="2021" name="PeerJ">
        <title>Extensive microbial diversity within the chicken gut microbiome revealed by metagenomics and culture.</title>
        <authorList>
            <person name="Gilroy R."/>
            <person name="Ravi A."/>
            <person name="Getino M."/>
            <person name="Pursley I."/>
            <person name="Horton D.L."/>
            <person name="Alikhan N.F."/>
            <person name="Baker D."/>
            <person name="Gharbi K."/>
            <person name="Hall N."/>
            <person name="Watson M."/>
            <person name="Adriaenssens E.M."/>
            <person name="Foster-Nyarko E."/>
            <person name="Jarju S."/>
            <person name="Secka A."/>
            <person name="Antonio M."/>
            <person name="Oren A."/>
            <person name="Chaudhuri R.R."/>
            <person name="La Ragione R."/>
            <person name="Hildebrand F."/>
            <person name="Pallen M.J."/>
        </authorList>
    </citation>
    <scope>NUCLEOTIDE SEQUENCE</scope>
    <source>
        <strain evidence="2">ChiBcec18-1249</strain>
    </source>
</reference>
<organism evidence="2 3">
    <name type="scientific">Candidatus Oscillibacter excrementigallinarum</name>
    <dbReference type="NCBI Taxonomy" id="2838716"/>
    <lineage>
        <taxon>Bacteria</taxon>
        <taxon>Bacillati</taxon>
        <taxon>Bacillota</taxon>
        <taxon>Clostridia</taxon>
        <taxon>Eubacteriales</taxon>
        <taxon>Oscillospiraceae</taxon>
        <taxon>Oscillibacter</taxon>
    </lineage>
</organism>
<dbReference type="EMBL" id="DWZJ01000022">
    <property type="protein sequence ID" value="HJB12626.1"/>
    <property type="molecule type" value="Genomic_DNA"/>
</dbReference>
<sequence>MKLGLVTDSLAAYPLEQAAAICRELGLEQVELGCGNWSPAPHVDLKQLTADSGARRRLLDTLVENGLTISALNCSGNPLFPGEKGARDRAVAADTFLLAEQLGLDIVVMMSGLPGGCPEDRTPTWIVTSWPPETEEILRYQWQAAVPVWKDLAARARDHGVRHIALEFHGWQLVYNVETLRRLQSEVGGDILGVNLDPSHLFWMGADPIEVAKALADCIYHVHIKDVRLEKAAGQNTLLDTKGVLEFAARSWNFVTPGSGHGADWWRTFLKTLRESGYDGALSIEQEDYTIPLEEALGKAVSLLRQVLPA</sequence>
<dbReference type="Gene3D" id="3.20.20.150">
    <property type="entry name" value="Divalent-metal-dependent TIM barrel enzymes"/>
    <property type="match status" value="1"/>
</dbReference>
<dbReference type="Proteomes" id="UP000823824">
    <property type="component" value="Unassembled WGS sequence"/>
</dbReference>
<dbReference type="InterPro" id="IPR050312">
    <property type="entry name" value="IolE/XylAMocC-like"/>
</dbReference>
<reference evidence="2" key="2">
    <citation type="submission" date="2021-04" db="EMBL/GenBank/DDBJ databases">
        <authorList>
            <person name="Gilroy R."/>
        </authorList>
    </citation>
    <scope>NUCLEOTIDE SEQUENCE</scope>
    <source>
        <strain evidence="2">ChiBcec18-1249</strain>
    </source>
</reference>
<keyword evidence="2" id="KW-0413">Isomerase</keyword>
<name>A0A9D2LHH3_9FIRM</name>
<dbReference type="InterPro" id="IPR013022">
    <property type="entry name" value="Xyl_isomerase-like_TIM-brl"/>
</dbReference>
<comment type="caution">
    <text evidence="2">The sequence shown here is derived from an EMBL/GenBank/DDBJ whole genome shotgun (WGS) entry which is preliminary data.</text>
</comment>
<dbReference type="SUPFAM" id="SSF51658">
    <property type="entry name" value="Xylose isomerase-like"/>
    <property type="match status" value="1"/>
</dbReference>
<dbReference type="Pfam" id="PF01261">
    <property type="entry name" value="AP_endonuc_2"/>
    <property type="match status" value="1"/>
</dbReference>
<protein>
    <submittedName>
        <fullName evidence="2">Sugar phosphate isomerase/epimerase</fullName>
    </submittedName>
</protein>
<dbReference type="AlphaFoldDB" id="A0A9D2LHH3"/>
<proteinExistence type="predicted"/>
<evidence type="ECO:0000313" key="2">
    <source>
        <dbReference type="EMBL" id="HJB12626.1"/>
    </source>
</evidence>
<evidence type="ECO:0000313" key="3">
    <source>
        <dbReference type="Proteomes" id="UP000823824"/>
    </source>
</evidence>
<dbReference type="InterPro" id="IPR036237">
    <property type="entry name" value="Xyl_isomerase-like_sf"/>
</dbReference>